<keyword evidence="1 3" id="KW-0378">Hydrolase</keyword>
<dbReference type="SUPFAM" id="SSF53474">
    <property type="entry name" value="alpha/beta-Hydrolases"/>
    <property type="match status" value="1"/>
</dbReference>
<comment type="caution">
    <text evidence="3">The sequence shown here is derived from an EMBL/GenBank/DDBJ whole genome shotgun (WGS) entry which is preliminary data.</text>
</comment>
<dbReference type="InterPro" id="IPR013094">
    <property type="entry name" value="AB_hydrolase_3"/>
</dbReference>
<dbReference type="EMBL" id="QYUK01000008">
    <property type="protein sequence ID" value="RJF94721.1"/>
    <property type="molecule type" value="Genomic_DNA"/>
</dbReference>
<accession>A0A418WTY8</accession>
<dbReference type="Pfam" id="PF07859">
    <property type="entry name" value="Abhydrolase_3"/>
    <property type="match status" value="1"/>
</dbReference>
<dbReference type="GO" id="GO:0016787">
    <property type="term" value="F:hydrolase activity"/>
    <property type="evidence" value="ECO:0007669"/>
    <property type="project" value="UniProtKB-KW"/>
</dbReference>
<evidence type="ECO:0000313" key="4">
    <source>
        <dbReference type="Proteomes" id="UP000284605"/>
    </source>
</evidence>
<evidence type="ECO:0000256" key="1">
    <source>
        <dbReference type="ARBA" id="ARBA00022801"/>
    </source>
</evidence>
<evidence type="ECO:0000259" key="2">
    <source>
        <dbReference type="Pfam" id="PF07859"/>
    </source>
</evidence>
<organism evidence="3 4">
    <name type="scientific">Oleomonas cavernae</name>
    <dbReference type="NCBI Taxonomy" id="2320859"/>
    <lineage>
        <taxon>Bacteria</taxon>
        <taxon>Pseudomonadati</taxon>
        <taxon>Pseudomonadota</taxon>
        <taxon>Alphaproteobacteria</taxon>
        <taxon>Acetobacterales</taxon>
        <taxon>Acetobacteraceae</taxon>
        <taxon>Oleomonas</taxon>
    </lineage>
</organism>
<feature type="domain" description="Alpha/beta hydrolase fold-3" evidence="2">
    <location>
        <begin position="118"/>
        <end position="324"/>
    </location>
</feature>
<evidence type="ECO:0000313" key="3">
    <source>
        <dbReference type="EMBL" id="RJF94721.1"/>
    </source>
</evidence>
<dbReference type="OrthoDB" id="9806180at2"/>
<dbReference type="PANTHER" id="PTHR48081:SF8">
    <property type="entry name" value="ALPHA_BETA HYDROLASE FOLD-3 DOMAIN-CONTAINING PROTEIN-RELATED"/>
    <property type="match status" value="1"/>
</dbReference>
<dbReference type="AlphaFoldDB" id="A0A418WTY8"/>
<dbReference type="InterPro" id="IPR050300">
    <property type="entry name" value="GDXG_lipolytic_enzyme"/>
</dbReference>
<protein>
    <submittedName>
        <fullName evidence="3">Alpha/beta hydrolase</fullName>
    </submittedName>
</protein>
<gene>
    <name evidence="3" type="ORF">D3874_02570</name>
</gene>
<dbReference type="Proteomes" id="UP000284605">
    <property type="component" value="Unassembled WGS sequence"/>
</dbReference>
<name>A0A418WTY8_9PROT</name>
<sequence length="350" mass="37811">MRAFLRLIRRIERFIVGLLVKLPERVLLLLSGARPIRIGSRTLDPQLQFLLKLISYQPRMERVSPVKARLLYNRLASTMGGTPRAVERVEELAIPGPAGALRARLYVPHGAALPAPMLVFFHGGGFVVGDLDDYEVPCRLLADEAKCLVLSAEYRLAPEAQFPAQSDDAEAVWRWANAQAASLGADPQRIAVGGDSAGGHIAAALSQVAESRGAPRPKHQLLIYPSADMTQAWPSLDLYAEGFMLTKPLLEHFMGSVLPAGADVDDPRVTPLRAPSLAGLPSATVVLAGFDPLQDQGQAYAQAMAASQVPVKTLMYERLIHGFVSFPGTVERADKAMREIAAELKLGLAA</sequence>
<dbReference type="InterPro" id="IPR029058">
    <property type="entry name" value="AB_hydrolase_fold"/>
</dbReference>
<proteinExistence type="predicted"/>
<reference evidence="3 4" key="1">
    <citation type="submission" date="2018-09" db="EMBL/GenBank/DDBJ databases">
        <authorList>
            <person name="Zhu H."/>
        </authorList>
    </citation>
    <scope>NUCLEOTIDE SEQUENCE [LARGE SCALE GENOMIC DNA]</scope>
    <source>
        <strain evidence="3 4">K1W22B-8</strain>
    </source>
</reference>
<dbReference type="Gene3D" id="3.40.50.1820">
    <property type="entry name" value="alpha/beta hydrolase"/>
    <property type="match status" value="1"/>
</dbReference>
<dbReference type="PANTHER" id="PTHR48081">
    <property type="entry name" value="AB HYDROLASE SUPERFAMILY PROTEIN C4A8.06C"/>
    <property type="match status" value="1"/>
</dbReference>
<keyword evidence="4" id="KW-1185">Reference proteome</keyword>
<dbReference type="RefSeq" id="WP_119776123.1">
    <property type="nucleotide sequence ID" value="NZ_QYUK01000008.1"/>
</dbReference>